<dbReference type="Pfam" id="PF00196">
    <property type="entry name" value="GerE"/>
    <property type="match status" value="1"/>
</dbReference>
<sequence length="992" mass="107574">MPRLGSGIPLVARSREMDRLRAAFDRAARKSAGAVLIAGDAGVGKTRMVHELGGFAAEQDAVVLFGRCVDIGETGLPYLPFAEALAQVRAHGRAELLGKPALGMLLPDLAPPAAQVQEPQRFVPNFGKLPGLPPRPEQDVGQLQLFDAVHAVLGELAEEKPVVLVIEDLHWADSSTRGLLSFLLSRLRSQRVLVLCTYRTDDLHRRHPLRPLLAELVRLNAVERLELAPFDKTDARTFVHALAEGLVEEDTIRRVADQSEGNAFFAEELLAALSDSDDCGLPASLADVLLARVERLSEPTQQVIRLASVAGRSVKHSTLREVGEFDDIQLEEALREAVQHFVFVASGEQVHYSFRHALTREAVYGDLLPGERVRLHASYARYLTGRQGERGNAAALAYHSLESNSLKTALVASVEAATQSTDLGAPGEALRYLEQALRLWDSVDEKPTQTDELKLLRKASWAAGTSGNPERAIAYARSACKLADEQPDPQVSAEVRRRLAQSLMAIDGGEEEARAVIETAWAKVADLPPSDTRAWVLAVQARILRSHGELELSRERAERAVQDAQSVGAVGAEADALTTLATVIEAGGGVEQSLILLQTATDRAIEAKAIGVELRARYYQGLNRFELGLLDEAATALGDGIRLAKSTGLSWSDFGLELRCLAVLTHFARGDWDIAEELAEQPRGRVSTTVSARLAATGLHVMVGRGRFADAERLLASLRPEWRELPIALIAGSVGAELAVWRGRPELAVQRVDEAVEWSERTGGHWLLAGIKLGALATAACVDIAQQAKGPDRDAAIADGERFVEHARKTAEFGTPRSGVLGPDGRAWLARAEAELTRLHGQSSPEAWATAVAALDYGVPYEQSFARWRYAEALLSADRREEAAAQLRQAGKTAADLGAKPLFDAVTQLARRARIPLTESSTPARDTVDLFTPREQSVLRLVAAGQTNRQVGEELYISEKTVSVHLSRIMAKLGASRRAEAVAIAYDRGLLD</sequence>
<evidence type="ECO:0000256" key="1">
    <source>
        <dbReference type="ARBA" id="ARBA00022741"/>
    </source>
</evidence>
<name>A0ABS4TI70_9PSEU</name>
<comment type="caution">
    <text evidence="4">The sequence shown here is derived from an EMBL/GenBank/DDBJ whole genome shotgun (WGS) entry which is preliminary data.</text>
</comment>
<dbReference type="PROSITE" id="PS00622">
    <property type="entry name" value="HTH_LUXR_1"/>
    <property type="match status" value="1"/>
</dbReference>
<keyword evidence="2" id="KW-0067">ATP-binding</keyword>
<gene>
    <name evidence="4" type="ORF">JOF56_004515</name>
</gene>
<dbReference type="SMART" id="SM00421">
    <property type="entry name" value="HTH_LUXR"/>
    <property type="match status" value="1"/>
</dbReference>
<dbReference type="PANTHER" id="PTHR16305:SF35">
    <property type="entry name" value="TRANSCRIPTIONAL ACTIVATOR DOMAIN"/>
    <property type="match status" value="1"/>
</dbReference>
<dbReference type="PRINTS" id="PR00038">
    <property type="entry name" value="HTHLUXR"/>
</dbReference>
<dbReference type="InterPro" id="IPR000792">
    <property type="entry name" value="Tscrpt_reg_LuxR_C"/>
</dbReference>
<protein>
    <submittedName>
        <fullName evidence="4">ATP/maltotriose-dependent transcriptional regulator MalT</fullName>
    </submittedName>
</protein>
<dbReference type="PANTHER" id="PTHR16305">
    <property type="entry name" value="TESTICULAR SOLUBLE ADENYLYL CYCLASE"/>
    <property type="match status" value="1"/>
</dbReference>
<dbReference type="InterPro" id="IPR011990">
    <property type="entry name" value="TPR-like_helical_dom_sf"/>
</dbReference>
<proteinExistence type="predicted"/>
<evidence type="ECO:0000313" key="4">
    <source>
        <dbReference type="EMBL" id="MBP2324130.1"/>
    </source>
</evidence>
<dbReference type="InterPro" id="IPR041664">
    <property type="entry name" value="AAA_16"/>
</dbReference>
<evidence type="ECO:0000259" key="3">
    <source>
        <dbReference type="PROSITE" id="PS50043"/>
    </source>
</evidence>
<keyword evidence="5" id="KW-1185">Reference proteome</keyword>
<dbReference type="PROSITE" id="PS50043">
    <property type="entry name" value="HTH_LUXR_2"/>
    <property type="match status" value="1"/>
</dbReference>
<dbReference type="InterPro" id="IPR027417">
    <property type="entry name" value="P-loop_NTPase"/>
</dbReference>
<feature type="domain" description="HTH luxR-type" evidence="3">
    <location>
        <begin position="924"/>
        <end position="989"/>
    </location>
</feature>
<dbReference type="EMBL" id="JAGINW010000001">
    <property type="protein sequence ID" value="MBP2324130.1"/>
    <property type="molecule type" value="Genomic_DNA"/>
</dbReference>
<dbReference type="InterPro" id="IPR036388">
    <property type="entry name" value="WH-like_DNA-bd_sf"/>
</dbReference>
<dbReference type="SUPFAM" id="SSF52540">
    <property type="entry name" value="P-loop containing nucleoside triphosphate hydrolases"/>
    <property type="match status" value="1"/>
</dbReference>
<dbReference type="Gene3D" id="3.40.50.300">
    <property type="entry name" value="P-loop containing nucleotide triphosphate hydrolases"/>
    <property type="match status" value="1"/>
</dbReference>
<evidence type="ECO:0000256" key="2">
    <source>
        <dbReference type="ARBA" id="ARBA00022840"/>
    </source>
</evidence>
<dbReference type="SUPFAM" id="SSF48452">
    <property type="entry name" value="TPR-like"/>
    <property type="match status" value="2"/>
</dbReference>
<dbReference type="Gene3D" id="1.25.40.10">
    <property type="entry name" value="Tetratricopeptide repeat domain"/>
    <property type="match status" value="1"/>
</dbReference>
<organism evidence="4 5">
    <name type="scientific">Kibdelosporangium banguiense</name>
    <dbReference type="NCBI Taxonomy" id="1365924"/>
    <lineage>
        <taxon>Bacteria</taxon>
        <taxon>Bacillati</taxon>
        <taxon>Actinomycetota</taxon>
        <taxon>Actinomycetes</taxon>
        <taxon>Pseudonocardiales</taxon>
        <taxon>Pseudonocardiaceae</taxon>
        <taxon>Kibdelosporangium</taxon>
    </lineage>
</organism>
<dbReference type="InterPro" id="IPR016032">
    <property type="entry name" value="Sig_transdc_resp-reg_C-effctor"/>
</dbReference>
<reference evidence="4 5" key="1">
    <citation type="submission" date="2021-03" db="EMBL/GenBank/DDBJ databases">
        <title>Sequencing the genomes of 1000 actinobacteria strains.</title>
        <authorList>
            <person name="Klenk H.-P."/>
        </authorList>
    </citation>
    <scope>NUCLEOTIDE SEQUENCE [LARGE SCALE GENOMIC DNA]</scope>
    <source>
        <strain evidence="4 5">DSM 46670</strain>
    </source>
</reference>
<dbReference type="Gene3D" id="1.10.10.10">
    <property type="entry name" value="Winged helix-like DNA-binding domain superfamily/Winged helix DNA-binding domain"/>
    <property type="match status" value="1"/>
</dbReference>
<keyword evidence="1" id="KW-0547">Nucleotide-binding</keyword>
<dbReference type="CDD" id="cd06170">
    <property type="entry name" value="LuxR_C_like"/>
    <property type="match status" value="1"/>
</dbReference>
<dbReference type="Proteomes" id="UP001519332">
    <property type="component" value="Unassembled WGS sequence"/>
</dbReference>
<accession>A0ABS4TI70</accession>
<evidence type="ECO:0000313" key="5">
    <source>
        <dbReference type="Proteomes" id="UP001519332"/>
    </source>
</evidence>
<dbReference type="Pfam" id="PF13191">
    <property type="entry name" value="AAA_16"/>
    <property type="match status" value="1"/>
</dbReference>
<dbReference type="SUPFAM" id="SSF46894">
    <property type="entry name" value="C-terminal effector domain of the bipartite response regulators"/>
    <property type="match status" value="1"/>
</dbReference>